<feature type="compositionally biased region" description="Basic and acidic residues" evidence="1">
    <location>
        <begin position="80"/>
        <end position="117"/>
    </location>
</feature>
<protein>
    <recommendedName>
        <fullName evidence="4">DUF4175 domain-containing protein</fullName>
    </recommendedName>
</protein>
<dbReference type="AlphaFoldDB" id="A0A538U4S5"/>
<name>A0A538U4S5_UNCEI</name>
<evidence type="ECO:0000313" key="3">
    <source>
        <dbReference type="Proteomes" id="UP000319836"/>
    </source>
</evidence>
<evidence type="ECO:0000313" key="2">
    <source>
        <dbReference type="EMBL" id="TMQ70883.1"/>
    </source>
</evidence>
<feature type="region of interest" description="Disordered" evidence="1">
    <location>
        <begin position="63"/>
        <end position="202"/>
    </location>
</feature>
<sequence>MKQIQSPEFKDALKKMQQALENLDRRALEQQMPDWRAQNQELLNNLERTLELLKKLREEEKVQELAKRAQDLKAQQDALNQEHRNAANRPDASKSEKDEKGESLSERQKRAAEESRQLAKQTQEQADQANDAQQKQQMDTAAQEMSKEAAPSQDQAAQSSQSGQNEQAQKSGEKASDALEKAAARMKSTAEQMQSDQNQLDLASVRRAAQDLVSLQR</sequence>
<accession>A0A538U4S5</accession>
<feature type="compositionally biased region" description="Basic and acidic residues" evidence="1">
    <location>
        <begin position="171"/>
        <end position="183"/>
    </location>
</feature>
<dbReference type="EMBL" id="VBPA01000168">
    <property type="protein sequence ID" value="TMQ70883.1"/>
    <property type="molecule type" value="Genomic_DNA"/>
</dbReference>
<evidence type="ECO:0000256" key="1">
    <source>
        <dbReference type="SAM" id="MobiDB-lite"/>
    </source>
</evidence>
<feature type="compositionally biased region" description="Polar residues" evidence="1">
    <location>
        <begin position="189"/>
        <end position="201"/>
    </location>
</feature>
<gene>
    <name evidence="2" type="ORF">E6K80_07145</name>
</gene>
<feature type="compositionally biased region" description="Low complexity" evidence="1">
    <location>
        <begin position="149"/>
        <end position="169"/>
    </location>
</feature>
<comment type="caution">
    <text evidence="2">The sequence shown here is derived from an EMBL/GenBank/DDBJ whole genome shotgun (WGS) entry which is preliminary data.</text>
</comment>
<dbReference type="Proteomes" id="UP000319836">
    <property type="component" value="Unassembled WGS sequence"/>
</dbReference>
<evidence type="ECO:0008006" key="4">
    <source>
        <dbReference type="Google" id="ProtNLM"/>
    </source>
</evidence>
<feature type="compositionally biased region" description="Low complexity" evidence="1">
    <location>
        <begin position="121"/>
        <end position="139"/>
    </location>
</feature>
<organism evidence="2 3">
    <name type="scientific">Eiseniibacteriota bacterium</name>
    <dbReference type="NCBI Taxonomy" id="2212470"/>
    <lineage>
        <taxon>Bacteria</taxon>
        <taxon>Candidatus Eiseniibacteriota</taxon>
    </lineage>
</organism>
<reference evidence="2 3" key="1">
    <citation type="journal article" date="2019" name="Nat. Microbiol.">
        <title>Mediterranean grassland soil C-N compound turnover is dependent on rainfall and depth, and is mediated by genomically divergent microorganisms.</title>
        <authorList>
            <person name="Diamond S."/>
            <person name="Andeer P.F."/>
            <person name="Li Z."/>
            <person name="Crits-Christoph A."/>
            <person name="Burstein D."/>
            <person name="Anantharaman K."/>
            <person name="Lane K.R."/>
            <person name="Thomas B.C."/>
            <person name="Pan C."/>
            <person name="Northen T.R."/>
            <person name="Banfield J.F."/>
        </authorList>
    </citation>
    <scope>NUCLEOTIDE SEQUENCE [LARGE SCALE GENOMIC DNA]</scope>
    <source>
        <strain evidence="2">WS_10</strain>
    </source>
</reference>
<proteinExistence type="predicted"/>